<accession>A0A4Q7IN63</accession>
<keyword evidence="1" id="KW-0812">Transmembrane</keyword>
<dbReference type="RefSeq" id="WP_165385511.1">
    <property type="nucleotide sequence ID" value="NZ_PPSX01000021.1"/>
</dbReference>
<proteinExistence type="predicted"/>
<keyword evidence="1" id="KW-1133">Transmembrane helix</keyword>
<reference evidence="2 3" key="1">
    <citation type="submission" date="2018-01" db="EMBL/GenBank/DDBJ databases">
        <title>Co-occurrence of chitin degradation, pigmentation and bioactivity in marine Pseudoalteromonas.</title>
        <authorList>
            <person name="Paulsen S."/>
            <person name="Gram L."/>
            <person name="Machado H."/>
        </authorList>
    </citation>
    <scope>NUCLEOTIDE SEQUENCE [LARGE SCALE GENOMIC DNA]</scope>
    <source>
        <strain evidence="2 3">S3898</strain>
    </source>
</reference>
<evidence type="ECO:0000313" key="3">
    <source>
        <dbReference type="Proteomes" id="UP000291338"/>
    </source>
</evidence>
<protein>
    <submittedName>
        <fullName evidence="2">Uncharacterized protein</fullName>
    </submittedName>
</protein>
<dbReference type="AlphaFoldDB" id="A0A4Q7IN63"/>
<gene>
    <name evidence="2" type="ORF">C1E23_06700</name>
</gene>
<organism evidence="2 3">
    <name type="scientific">Pseudoalteromonas phenolica</name>
    <dbReference type="NCBI Taxonomy" id="161398"/>
    <lineage>
        <taxon>Bacteria</taxon>
        <taxon>Pseudomonadati</taxon>
        <taxon>Pseudomonadota</taxon>
        <taxon>Gammaproteobacteria</taxon>
        <taxon>Alteromonadales</taxon>
        <taxon>Pseudoalteromonadaceae</taxon>
        <taxon>Pseudoalteromonas</taxon>
    </lineage>
</organism>
<name>A0A4Q7IN63_9GAMM</name>
<comment type="caution">
    <text evidence="2">The sequence shown here is derived from an EMBL/GenBank/DDBJ whole genome shotgun (WGS) entry which is preliminary data.</text>
</comment>
<evidence type="ECO:0000256" key="1">
    <source>
        <dbReference type="SAM" id="Phobius"/>
    </source>
</evidence>
<keyword evidence="1" id="KW-0472">Membrane</keyword>
<feature type="non-terminal residue" evidence="2">
    <location>
        <position position="1"/>
    </location>
</feature>
<feature type="transmembrane region" description="Helical" evidence="1">
    <location>
        <begin position="136"/>
        <end position="159"/>
    </location>
</feature>
<dbReference type="EMBL" id="PPSX01000021">
    <property type="protein sequence ID" value="RZQ53763.1"/>
    <property type="molecule type" value="Genomic_DNA"/>
</dbReference>
<feature type="transmembrane region" description="Helical" evidence="1">
    <location>
        <begin position="104"/>
        <end position="124"/>
    </location>
</feature>
<sequence>KFNVPLHTEIESLKMLGQLKRELTSLKRTYSSGGKRAYGEEQGILSYMNSLCASMKSLNFIDEDIYKRERVYLSSLSQSFAVQTDKRDRRDKVKLDISSQYRVYVTWGFSFISLAWLIVFKGYLINDSKHKVGLSISLSEGLITFLLTILCASIIYTWLVKRKIKITINDKGFKTWIETIYDIEDKAYKSYLSKKIGMLVLTITLPILLILGLHYLVS</sequence>
<feature type="transmembrane region" description="Helical" evidence="1">
    <location>
        <begin position="196"/>
        <end position="217"/>
    </location>
</feature>
<evidence type="ECO:0000313" key="2">
    <source>
        <dbReference type="EMBL" id="RZQ53763.1"/>
    </source>
</evidence>
<dbReference type="Proteomes" id="UP000291338">
    <property type="component" value="Unassembled WGS sequence"/>
</dbReference>